<keyword evidence="5 7" id="KW-0472">Membrane</keyword>
<dbReference type="EMBL" id="LC494321">
    <property type="protein sequence ID" value="BBM62515.1"/>
    <property type="molecule type" value="Genomic_DNA"/>
</dbReference>
<dbReference type="PANTHER" id="PTHR30250:SF11">
    <property type="entry name" value="O-ANTIGEN TRANSPORTER-RELATED"/>
    <property type="match status" value="1"/>
</dbReference>
<feature type="transmembrane region" description="Helical" evidence="7">
    <location>
        <begin position="273"/>
        <end position="296"/>
    </location>
</feature>
<dbReference type="RefSeq" id="WP_059278694.1">
    <property type="nucleotide sequence ID" value="NZ_BBVN01000020.1"/>
</dbReference>
<proteinExistence type="predicted"/>
<feature type="transmembrane region" description="Helical" evidence="7">
    <location>
        <begin position="165"/>
        <end position="189"/>
    </location>
</feature>
<dbReference type="InterPro" id="IPR050833">
    <property type="entry name" value="Poly_Biosynth_Transport"/>
</dbReference>
<evidence type="ECO:0000256" key="7">
    <source>
        <dbReference type="SAM" id="Phobius"/>
    </source>
</evidence>
<evidence type="ECO:0000313" key="8">
    <source>
        <dbReference type="EMBL" id="BBM62515.1"/>
    </source>
</evidence>
<evidence type="ECO:0000256" key="3">
    <source>
        <dbReference type="ARBA" id="ARBA00022692"/>
    </source>
</evidence>
<dbReference type="GO" id="GO:0005886">
    <property type="term" value="C:plasma membrane"/>
    <property type="evidence" value="ECO:0007669"/>
    <property type="project" value="UniProtKB-SubCell"/>
</dbReference>
<feature type="transmembrane region" description="Helical" evidence="7">
    <location>
        <begin position="139"/>
        <end position="159"/>
    </location>
</feature>
<name>A0A5A4U3T4_ESCAL</name>
<organism evidence="8">
    <name type="scientific">Escherichia albertii</name>
    <dbReference type="NCBI Taxonomy" id="208962"/>
    <lineage>
        <taxon>Bacteria</taxon>
        <taxon>Pseudomonadati</taxon>
        <taxon>Pseudomonadota</taxon>
        <taxon>Gammaproteobacteria</taxon>
        <taxon>Enterobacterales</taxon>
        <taxon>Enterobacteriaceae</taxon>
        <taxon>Escherichia</taxon>
    </lineage>
</organism>
<evidence type="ECO:0000256" key="5">
    <source>
        <dbReference type="ARBA" id="ARBA00023136"/>
    </source>
</evidence>
<gene>
    <name evidence="8" type="primary">wzx</name>
</gene>
<feature type="transmembrane region" description="Helical" evidence="7">
    <location>
        <begin position="109"/>
        <end position="132"/>
    </location>
</feature>
<dbReference type="InterPro" id="IPR002797">
    <property type="entry name" value="Polysacc_synth"/>
</dbReference>
<evidence type="ECO:0000256" key="2">
    <source>
        <dbReference type="ARBA" id="ARBA00022475"/>
    </source>
</evidence>
<evidence type="ECO:0000256" key="1">
    <source>
        <dbReference type="ARBA" id="ARBA00004651"/>
    </source>
</evidence>
<evidence type="ECO:0000256" key="6">
    <source>
        <dbReference type="ARBA" id="ARBA00049738"/>
    </source>
</evidence>
<keyword evidence="2" id="KW-1003">Cell membrane</keyword>
<evidence type="ECO:0000256" key="4">
    <source>
        <dbReference type="ARBA" id="ARBA00022989"/>
    </source>
</evidence>
<dbReference type="PANTHER" id="PTHR30250">
    <property type="entry name" value="PST FAMILY PREDICTED COLANIC ACID TRANSPORTER"/>
    <property type="match status" value="1"/>
</dbReference>
<feature type="transmembrane region" description="Helical" evidence="7">
    <location>
        <begin position="40"/>
        <end position="63"/>
    </location>
</feature>
<accession>A0A5A4U3T4</accession>
<protein>
    <recommendedName>
        <fullName evidence="6">Putative O-antigen transporter</fullName>
    </recommendedName>
</protein>
<keyword evidence="3 7" id="KW-0812">Transmembrane</keyword>
<feature type="transmembrane region" description="Helical" evidence="7">
    <location>
        <begin position="7"/>
        <end position="28"/>
    </location>
</feature>
<feature type="transmembrane region" description="Helical" evidence="7">
    <location>
        <begin position="83"/>
        <end position="103"/>
    </location>
</feature>
<feature type="transmembrane region" description="Helical" evidence="7">
    <location>
        <begin position="316"/>
        <end position="338"/>
    </location>
</feature>
<feature type="transmembrane region" description="Helical" evidence="7">
    <location>
        <begin position="350"/>
        <end position="369"/>
    </location>
</feature>
<keyword evidence="4 7" id="KW-1133">Transmembrane helix</keyword>
<dbReference type="AlphaFoldDB" id="A0A5A4U3T4"/>
<sequence>MATLKKNVISLGMVQIFIYIIPLLQFPYLTRTLGVDCFGVVAYSLSLVQLANIITDYGFNLYLPQKILDKKNDESKIFSVTIYAKLILVIITITLYVLFVFVSKNYDLYFKYFFILLIAIISNGFMPIWFFISKEDLHIYSRIMIITKLSSLFFIYFLVDSPSDIYTLAWIYSLQALSVAFLLLSIVVIKYRIKIVVCSVDEVKKLLISSFPFFLSRVSASLYSSVCSIFLGYYSTSQVALYNAAEQLYKAGQQVFWPLNQALYPYMIRTKDYFVFIKIVFAAVIVSLFGVFVGIAYGADLLSIIFGAEFKNASDILSIFMLAILVNTIGSLIGYPALAPLGLSNIANKSVIYAGCVQILLLLFIGRYVDYIDGVIVAITVVVCELVVAFYRGKYLFEYGRKRGI</sequence>
<reference evidence="8" key="1">
    <citation type="submission" date="2019-07" db="EMBL/GenBank/DDBJ databases">
        <title>Overview of O-antigen diversity of Escherichia albertii, an emerging enteropathogen; genetic structure, serology, and development of O-genotyping method.</title>
        <authorList>
            <person name="Ooka T."/>
            <person name="Seto K."/>
            <person name="Ogura Y."/>
            <person name="Iguchi A."/>
            <person name="Imura N."/>
            <person name="Honda M."/>
            <person name="Etoh Y."/>
            <person name="Ikeda T."/>
            <person name="Sugitani W."/>
            <person name="Konno T."/>
            <person name="Kawano K."/>
            <person name="Kudo Y."/>
            <person name="Murakami K."/>
            <person name="Hayashi T."/>
            <person name="Nishi J."/>
        </authorList>
    </citation>
    <scope>NUCLEOTIDE SEQUENCE</scope>
    <source>
        <strain evidence="8">NIAH_Bird 25</strain>
    </source>
</reference>
<comment type="subcellular location">
    <subcellularLocation>
        <location evidence="1">Cell membrane</location>
        <topology evidence="1">Multi-pass membrane protein</topology>
    </subcellularLocation>
</comment>
<dbReference type="Pfam" id="PF01943">
    <property type="entry name" value="Polysacc_synt"/>
    <property type="match status" value="1"/>
</dbReference>
<feature type="transmembrane region" description="Helical" evidence="7">
    <location>
        <begin position="375"/>
        <end position="393"/>
    </location>
</feature>